<evidence type="ECO:0000256" key="1">
    <source>
        <dbReference type="SAM" id="Phobius"/>
    </source>
</evidence>
<keyword evidence="1" id="KW-0812">Transmembrane</keyword>
<keyword evidence="1" id="KW-0472">Membrane</keyword>
<evidence type="ECO:0000313" key="2">
    <source>
        <dbReference type="EMBL" id="CDR33732.1"/>
    </source>
</evidence>
<feature type="transmembrane region" description="Helical" evidence="1">
    <location>
        <begin position="70"/>
        <end position="96"/>
    </location>
</feature>
<dbReference type="Proteomes" id="UP000031552">
    <property type="component" value="Unassembled WGS sequence"/>
</dbReference>
<protein>
    <submittedName>
        <fullName evidence="2">Membrane protein</fullName>
    </submittedName>
</protein>
<comment type="caution">
    <text evidence="2">The sequence shown here is derived from an EMBL/GenBank/DDBJ whole genome shotgun (WGS) entry which is preliminary data.</text>
</comment>
<reference evidence="2" key="1">
    <citation type="submission" date="2013-12" db="EMBL/GenBank/DDBJ databases">
        <authorList>
            <person name="Linke B."/>
        </authorList>
    </citation>
    <scope>NUCLEOTIDE SEQUENCE [LARGE SCALE GENOMIC DNA]</scope>
    <source>
        <strain evidence="2">CRIB-18</strain>
    </source>
</reference>
<feature type="transmembrane region" description="Helical" evidence="1">
    <location>
        <begin position="34"/>
        <end position="58"/>
    </location>
</feature>
<dbReference type="AlphaFoldDB" id="A0A090CYM9"/>
<accession>A0A090CYM9</accession>
<gene>
    <name evidence="2" type="ORF">CSEC_0904</name>
</gene>
<keyword evidence="1" id="KW-1133">Transmembrane helix</keyword>
<sequence length="105" mass="11190">MFETIPTLYETERSLSNAQALIVVGALVVSPVKAVFSLALIVGGLALSILFAPIALVFQSKLLGRISMSSLVTAALGTVSFFYSLINLATLGLVGFKIEWMKDKP</sequence>
<proteinExistence type="predicted"/>
<reference evidence="2" key="2">
    <citation type="submission" date="2014-09" db="EMBL/GenBank/DDBJ databases">
        <title>Criblamydia sequanensis harbors a mega-plasmid encoding arsenite resistance.</title>
        <authorList>
            <person name="Bertelli C."/>
            <person name="Goesmann A."/>
            <person name="Greub G."/>
        </authorList>
    </citation>
    <scope>NUCLEOTIDE SEQUENCE [LARGE SCALE GENOMIC DNA]</scope>
    <source>
        <strain evidence="2">CRIB-18</strain>
    </source>
</reference>
<keyword evidence="3" id="KW-1185">Reference proteome</keyword>
<organism evidence="2 3">
    <name type="scientific">Candidatus Criblamydia sequanensis CRIB-18</name>
    <dbReference type="NCBI Taxonomy" id="1437425"/>
    <lineage>
        <taxon>Bacteria</taxon>
        <taxon>Pseudomonadati</taxon>
        <taxon>Chlamydiota</taxon>
        <taxon>Chlamydiia</taxon>
        <taxon>Parachlamydiales</taxon>
        <taxon>Candidatus Criblamydiaceae</taxon>
        <taxon>Candidatus Criblamydia</taxon>
    </lineage>
</organism>
<evidence type="ECO:0000313" key="3">
    <source>
        <dbReference type="Proteomes" id="UP000031552"/>
    </source>
</evidence>
<dbReference type="EMBL" id="CCEJ010000003">
    <property type="protein sequence ID" value="CDR33732.1"/>
    <property type="molecule type" value="Genomic_DNA"/>
</dbReference>
<name>A0A090CYM9_9BACT</name>
<dbReference type="RefSeq" id="WP_041017165.1">
    <property type="nucleotide sequence ID" value="NZ_CCEJ010000003.1"/>
</dbReference>